<evidence type="ECO:0000256" key="7">
    <source>
        <dbReference type="PROSITE-ProRule" id="PRU01360"/>
    </source>
</evidence>
<comment type="similarity">
    <text evidence="7">Belongs to the TonB-dependent receptor family.</text>
</comment>
<dbReference type="Gene3D" id="2.40.170.20">
    <property type="entry name" value="TonB-dependent receptor, beta-barrel domain"/>
    <property type="match status" value="1"/>
</dbReference>
<evidence type="ECO:0000256" key="1">
    <source>
        <dbReference type="ARBA" id="ARBA00004571"/>
    </source>
</evidence>
<comment type="caution">
    <text evidence="10">The sequence shown here is derived from an EMBL/GenBank/DDBJ whole genome shotgun (WGS) entry which is preliminary data.</text>
</comment>
<keyword evidence="6 7" id="KW-0998">Cell outer membrane</keyword>
<feature type="domain" description="TonB-dependent receptor plug" evidence="9">
    <location>
        <begin position="225"/>
        <end position="332"/>
    </location>
</feature>
<evidence type="ECO:0000256" key="3">
    <source>
        <dbReference type="ARBA" id="ARBA00022452"/>
    </source>
</evidence>
<dbReference type="InterPro" id="IPR039426">
    <property type="entry name" value="TonB-dep_rcpt-like"/>
</dbReference>
<dbReference type="SUPFAM" id="SSF56935">
    <property type="entry name" value="Porins"/>
    <property type="match status" value="1"/>
</dbReference>
<keyword evidence="3 7" id="KW-1134">Transmembrane beta strand</keyword>
<gene>
    <name evidence="10" type="ORF">GCM10023143_26470</name>
</gene>
<organism evidence="10 11">
    <name type="scientific">Compostibacter hankyongensis</name>
    <dbReference type="NCBI Taxonomy" id="1007089"/>
    <lineage>
        <taxon>Bacteria</taxon>
        <taxon>Pseudomonadati</taxon>
        <taxon>Bacteroidota</taxon>
        <taxon>Chitinophagia</taxon>
        <taxon>Chitinophagales</taxon>
        <taxon>Chitinophagaceae</taxon>
        <taxon>Compostibacter</taxon>
    </lineage>
</organism>
<evidence type="ECO:0000256" key="2">
    <source>
        <dbReference type="ARBA" id="ARBA00022448"/>
    </source>
</evidence>
<name>A0ABP8G171_9BACT</name>
<proteinExistence type="inferred from homology"/>
<dbReference type="RefSeq" id="WP_344980083.1">
    <property type="nucleotide sequence ID" value="NZ_BAABFN010000006.1"/>
</dbReference>
<evidence type="ECO:0000256" key="5">
    <source>
        <dbReference type="ARBA" id="ARBA00023136"/>
    </source>
</evidence>
<evidence type="ECO:0000313" key="10">
    <source>
        <dbReference type="EMBL" id="GAA4315228.1"/>
    </source>
</evidence>
<keyword evidence="2 7" id="KW-0813">Transport</keyword>
<dbReference type="Pfam" id="PF07715">
    <property type="entry name" value="Plug"/>
    <property type="match status" value="1"/>
</dbReference>
<dbReference type="Gene3D" id="2.170.130.10">
    <property type="entry name" value="TonB-dependent receptor, plug domain"/>
    <property type="match status" value="1"/>
</dbReference>
<dbReference type="EMBL" id="BAABFN010000006">
    <property type="protein sequence ID" value="GAA4315228.1"/>
    <property type="molecule type" value="Genomic_DNA"/>
</dbReference>
<evidence type="ECO:0000259" key="9">
    <source>
        <dbReference type="Pfam" id="PF07715"/>
    </source>
</evidence>
<keyword evidence="8" id="KW-0732">Signal</keyword>
<dbReference type="InterPro" id="IPR008969">
    <property type="entry name" value="CarboxyPept-like_regulatory"/>
</dbReference>
<dbReference type="Gene3D" id="2.60.40.1120">
    <property type="entry name" value="Carboxypeptidase-like, regulatory domain"/>
    <property type="match status" value="1"/>
</dbReference>
<protein>
    <submittedName>
        <fullName evidence="10">TonB-dependent receptor</fullName>
    </submittedName>
</protein>
<keyword evidence="10" id="KW-0675">Receptor</keyword>
<dbReference type="InterPro" id="IPR036942">
    <property type="entry name" value="Beta-barrel_TonB_sf"/>
</dbReference>
<comment type="subcellular location">
    <subcellularLocation>
        <location evidence="1 7">Cell outer membrane</location>
        <topology evidence="1 7">Multi-pass membrane protein</topology>
    </subcellularLocation>
</comment>
<evidence type="ECO:0000313" key="11">
    <source>
        <dbReference type="Proteomes" id="UP001501207"/>
    </source>
</evidence>
<dbReference type="InterPro" id="IPR023996">
    <property type="entry name" value="TonB-dep_OMP_SusC/RagA"/>
</dbReference>
<dbReference type="InterPro" id="IPR023997">
    <property type="entry name" value="TonB-dep_OMP_SusC/RagA_CS"/>
</dbReference>
<keyword evidence="11" id="KW-1185">Reference proteome</keyword>
<reference evidence="11" key="1">
    <citation type="journal article" date="2019" name="Int. J. Syst. Evol. Microbiol.">
        <title>The Global Catalogue of Microorganisms (GCM) 10K type strain sequencing project: providing services to taxonomists for standard genome sequencing and annotation.</title>
        <authorList>
            <consortium name="The Broad Institute Genomics Platform"/>
            <consortium name="The Broad Institute Genome Sequencing Center for Infectious Disease"/>
            <person name="Wu L."/>
            <person name="Ma J."/>
        </authorList>
    </citation>
    <scope>NUCLEOTIDE SEQUENCE [LARGE SCALE GENOMIC DNA]</scope>
    <source>
        <strain evidence="11">JCM 17664</strain>
    </source>
</reference>
<evidence type="ECO:0000256" key="4">
    <source>
        <dbReference type="ARBA" id="ARBA00022692"/>
    </source>
</evidence>
<keyword evidence="4 7" id="KW-0812">Transmembrane</keyword>
<evidence type="ECO:0000256" key="8">
    <source>
        <dbReference type="SAM" id="SignalP"/>
    </source>
</evidence>
<dbReference type="InterPro" id="IPR037066">
    <property type="entry name" value="Plug_dom_sf"/>
</dbReference>
<evidence type="ECO:0000256" key="6">
    <source>
        <dbReference type="ARBA" id="ARBA00023237"/>
    </source>
</evidence>
<accession>A0ABP8G171</accession>
<keyword evidence="5 7" id="KW-0472">Membrane</keyword>
<dbReference type="Pfam" id="PF13715">
    <property type="entry name" value="CarbopepD_reg_2"/>
    <property type="match status" value="1"/>
</dbReference>
<sequence length="1094" mass="119842">MKITIHGKAMHGFFTAKALKVMKLSVLLLTAFSLQVSAGAYSQTITLSAQNTPLKQIFHEIEQQTGYTFFYAGNLSVKARKVTLNLRHVSLEEALKKCFEAQPFTYHIINKVIIVNTRIKVPDPFPPVTAAPQAGIRGNVTDANGKPLEGVTVSLKESGVGTVTDAAGNYTLKVDNPEGVLVFTYVGFDKQEILIDGLSTIDVVMKASISSLNQLVVVGYGSQKKKDLTGALARVDLEQSRLLPNANPVQNLRGTVAGVTVTDNGRPGSDASITIRGRNSISASNAPLIVLDGIIYAGGSLSDINSNDIASIDILKDASSSAIYGSLAANGVILITTKKGTTAKPRISLNTYYGVSDFAHLPDYLDAAQYLQARKDAEAADGGPLPFQPLEVDNIEAGKSIDPWKAIKRRAPVYSNELSISGKSNWVNYYFSGSYTNVKSPVMGDNFSHLAARINLDVTVTDWLHIGTNTGYSVRDNSGVRADLGAASQISPFADLYYDDGVPRPLPMNLGAVPNPLTKTLLNDNLNVTKTLFTNTYADVSLPLDGLTYRLNVGYTARNDRDFNYTPSFKREQFFNLGSGSKSYAESDNLTVENILKYDQVIARDHDVSLTLMYGIYTNKYENSALSSKNIFNDLLGYNGLEIGDNFSINTGAGKSQQVSSMGRVGYRYKGKYIADFTVRRDGYSAFGRGKKYGVFPAVGLSWNISEEDFFADVKAVNSLKIRASWGKNGNRGVSAYSSLSKLSQVNYVFGDGGATSVGLYTTSLGNPDLSWEATASTNFGIDFSILSNRISGTMDYYRTQTKDLLLNQSIPNMSGFTSFLRNIGETENKGFELSLNTTNIQQNGFTWNTRIAFSLNRNKIVKLTGNDLNKDGKEDDDINNKWFIGYPLGSNYDYVFDGIYQEGDDLSLIPSAKPGHVRFRDINGDGVITPDDKQVISSSEPDFLAGVTNTFSYKGIALMFMFNIRQGGESAIPTLNPGTNYYDLFNTLDVPHWTPEHPSNTYPAINYRDPLGYLFYQSRSFVRLQDVSLSYDLPQSLVERIKMHAVKVYVSGKNLVTWTRWMGWDPEFGAGARSPGDNGPLLKSYTVGLNIQL</sequence>
<dbReference type="Proteomes" id="UP001501207">
    <property type="component" value="Unassembled WGS sequence"/>
</dbReference>
<dbReference type="PROSITE" id="PS52016">
    <property type="entry name" value="TONB_DEPENDENT_REC_3"/>
    <property type="match status" value="1"/>
</dbReference>
<dbReference type="NCBIfam" id="TIGR04056">
    <property type="entry name" value="OMP_RagA_SusC"/>
    <property type="match status" value="1"/>
</dbReference>
<dbReference type="NCBIfam" id="TIGR04057">
    <property type="entry name" value="SusC_RagA_signa"/>
    <property type="match status" value="1"/>
</dbReference>
<dbReference type="SUPFAM" id="SSF49464">
    <property type="entry name" value="Carboxypeptidase regulatory domain-like"/>
    <property type="match status" value="1"/>
</dbReference>
<dbReference type="InterPro" id="IPR012910">
    <property type="entry name" value="Plug_dom"/>
</dbReference>
<feature type="chain" id="PRO_5046261023" evidence="8">
    <location>
        <begin position="39"/>
        <end position="1094"/>
    </location>
</feature>
<dbReference type="Gene3D" id="3.55.50.30">
    <property type="match status" value="1"/>
</dbReference>
<feature type="signal peptide" evidence="8">
    <location>
        <begin position="1"/>
        <end position="38"/>
    </location>
</feature>